<dbReference type="OrthoDB" id="20273at2759"/>
<sequence>MKSKQKELQDVCRTNVEVGEAEEYVIQRAINSMMERFDYRAVEYPRSQARAVCKSVYPHLLIQIGRGSYIPCREFANFPCHSSVLYFFFNTAGDDGFIAANDTFSSSIANCLRSACHAGSGSIFETLQMCKPLIVVVNEDLMDNHQVKLAEELAKREHLFCACHQTFHQTIMSTNLDSLLSYPPDHAKPVAKLVYRFLAFPED</sequence>
<organism evidence="2 3">
    <name type="scientific">Carnegiea gigantea</name>
    <dbReference type="NCBI Taxonomy" id="171969"/>
    <lineage>
        <taxon>Eukaryota</taxon>
        <taxon>Viridiplantae</taxon>
        <taxon>Streptophyta</taxon>
        <taxon>Embryophyta</taxon>
        <taxon>Tracheophyta</taxon>
        <taxon>Spermatophyta</taxon>
        <taxon>Magnoliopsida</taxon>
        <taxon>eudicotyledons</taxon>
        <taxon>Gunneridae</taxon>
        <taxon>Pentapetalae</taxon>
        <taxon>Caryophyllales</taxon>
        <taxon>Cactineae</taxon>
        <taxon>Cactaceae</taxon>
        <taxon>Cactoideae</taxon>
        <taxon>Echinocereeae</taxon>
        <taxon>Carnegiea</taxon>
    </lineage>
</organism>
<dbReference type="GO" id="GO:0006488">
    <property type="term" value="P:dolichol-linked oligosaccharide biosynthetic process"/>
    <property type="evidence" value="ECO:0007669"/>
    <property type="project" value="TreeGrafter"/>
</dbReference>
<dbReference type="EMBL" id="JAKOGI010000001">
    <property type="protein sequence ID" value="KAJ8453333.1"/>
    <property type="molecule type" value="Genomic_DNA"/>
</dbReference>
<dbReference type="PANTHER" id="PTHR47043">
    <property type="entry name" value="UDP-N-ACETYLGLUCOSAMINE TRANSFERASE SUBUNIT ALG13"/>
    <property type="match status" value="1"/>
</dbReference>
<name>A0A9Q1L2J5_9CARY</name>
<dbReference type="Gene3D" id="3.40.50.2000">
    <property type="entry name" value="Glycogen Phosphorylase B"/>
    <property type="match status" value="1"/>
</dbReference>
<evidence type="ECO:0000313" key="2">
    <source>
        <dbReference type="EMBL" id="KAJ8453333.1"/>
    </source>
</evidence>
<keyword evidence="3" id="KW-1185">Reference proteome</keyword>
<dbReference type="PANTHER" id="PTHR47043:SF1">
    <property type="entry name" value="UDP-N-ACETYLGLUCOSAMINE TRANSFERASE SUBUNIT ALG13"/>
    <property type="match status" value="1"/>
</dbReference>
<accession>A0A9Q1L2J5</accession>
<dbReference type="Proteomes" id="UP001153076">
    <property type="component" value="Unassembled WGS sequence"/>
</dbReference>
<proteinExistence type="predicted"/>
<protein>
    <recommendedName>
        <fullName evidence="1">Glycosyl transferase family 28 C-terminal domain-containing protein</fullName>
    </recommendedName>
</protein>
<reference evidence="2" key="1">
    <citation type="submission" date="2022-04" db="EMBL/GenBank/DDBJ databases">
        <title>Carnegiea gigantea Genome sequencing and assembly v2.</title>
        <authorList>
            <person name="Copetti D."/>
            <person name="Sanderson M.J."/>
            <person name="Burquez A."/>
            <person name="Wojciechowski M.F."/>
        </authorList>
    </citation>
    <scope>NUCLEOTIDE SEQUENCE</scope>
    <source>
        <strain evidence="2">SGP5-SGP5p</strain>
        <tissue evidence="2">Aerial part</tissue>
    </source>
</reference>
<gene>
    <name evidence="2" type="ORF">Cgig2_008217</name>
</gene>
<dbReference type="GO" id="GO:0043541">
    <property type="term" value="C:UDP-N-acetylglucosamine transferase complex"/>
    <property type="evidence" value="ECO:0007669"/>
    <property type="project" value="TreeGrafter"/>
</dbReference>
<dbReference type="InterPro" id="IPR007235">
    <property type="entry name" value="Glyco_trans_28_C"/>
</dbReference>
<dbReference type="Pfam" id="PF04101">
    <property type="entry name" value="Glyco_tran_28_C"/>
    <property type="match status" value="1"/>
</dbReference>
<dbReference type="InterPro" id="IPR052474">
    <property type="entry name" value="UDP-GlcNAc_transferase"/>
</dbReference>
<evidence type="ECO:0000313" key="3">
    <source>
        <dbReference type="Proteomes" id="UP001153076"/>
    </source>
</evidence>
<feature type="domain" description="Glycosyl transferase family 28 C-terminal" evidence="1">
    <location>
        <begin position="116"/>
        <end position="156"/>
    </location>
</feature>
<dbReference type="GO" id="GO:0016758">
    <property type="term" value="F:hexosyltransferase activity"/>
    <property type="evidence" value="ECO:0007669"/>
    <property type="project" value="InterPro"/>
</dbReference>
<comment type="caution">
    <text evidence="2">The sequence shown here is derived from an EMBL/GenBank/DDBJ whole genome shotgun (WGS) entry which is preliminary data.</text>
</comment>
<dbReference type="AlphaFoldDB" id="A0A9Q1L2J5"/>
<evidence type="ECO:0000259" key="1">
    <source>
        <dbReference type="Pfam" id="PF04101"/>
    </source>
</evidence>